<reference evidence="1" key="2">
    <citation type="journal article" date="2015" name="Fish Shellfish Immunol.">
        <title>Early steps in the European eel (Anguilla anguilla)-Vibrio vulnificus interaction in the gills: Role of the RtxA13 toxin.</title>
        <authorList>
            <person name="Callol A."/>
            <person name="Pajuelo D."/>
            <person name="Ebbesson L."/>
            <person name="Teles M."/>
            <person name="MacKenzie S."/>
            <person name="Amaro C."/>
        </authorList>
    </citation>
    <scope>NUCLEOTIDE SEQUENCE</scope>
</reference>
<protein>
    <submittedName>
        <fullName evidence="1">Uncharacterized protein</fullName>
    </submittedName>
</protein>
<name>A0A0E9WV23_ANGAN</name>
<evidence type="ECO:0000313" key="1">
    <source>
        <dbReference type="EMBL" id="JAH94259.1"/>
    </source>
</evidence>
<organism evidence="1">
    <name type="scientific">Anguilla anguilla</name>
    <name type="common">European freshwater eel</name>
    <name type="synonym">Muraena anguilla</name>
    <dbReference type="NCBI Taxonomy" id="7936"/>
    <lineage>
        <taxon>Eukaryota</taxon>
        <taxon>Metazoa</taxon>
        <taxon>Chordata</taxon>
        <taxon>Craniata</taxon>
        <taxon>Vertebrata</taxon>
        <taxon>Euteleostomi</taxon>
        <taxon>Actinopterygii</taxon>
        <taxon>Neopterygii</taxon>
        <taxon>Teleostei</taxon>
        <taxon>Anguilliformes</taxon>
        <taxon>Anguillidae</taxon>
        <taxon>Anguilla</taxon>
    </lineage>
</organism>
<dbReference type="EMBL" id="GBXM01014318">
    <property type="protein sequence ID" value="JAH94259.1"/>
    <property type="molecule type" value="Transcribed_RNA"/>
</dbReference>
<reference evidence="1" key="1">
    <citation type="submission" date="2014-11" db="EMBL/GenBank/DDBJ databases">
        <authorList>
            <person name="Amaro Gonzalez C."/>
        </authorList>
    </citation>
    <scope>NUCLEOTIDE SEQUENCE</scope>
</reference>
<dbReference type="AlphaFoldDB" id="A0A0E9WV23"/>
<sequence length="79" mass="8221">MSNDCSAAAAPPLPPLLALCCALIPTPLSSRPGAGERAVCVEMRSDRGRQGCVCKERGKGSLLVLIPVECWKGPDEITG</sequence>
<accession>A0A0E9WV23</accession>
<proteinExistence type="predicted"/>